<protein>
    <submittedName>
        <fullName evidence="2">Uncharacterized protein</fullName>
    </submittedName>
</protein>
<feature type="region of interest" description="Disordered" evidence="1">
    <location>
        <begin position="233"/>
        <end position="290"/>
    </location>
</feature>
<accession>A0A6C0EJA7</accession>
<feature type="compositionally biased region" description="Acidic residues" evidence="1">
    <location>
        <begin position="257"/>
        <end position="270"/>
    </location>
</feature>
<organism evidence="2">
    <name type="scientific">viral metagenome</name>
    <dbReference type="NCBI Taxonomy" id="1070528"/>
    <lineage>
        <taxon>unclassified sequences</taxon>
        <taxon>metagenomes</taxon>
        <taxon>organismal metagenomes</taxon>
    </lineage>
</organism>
<proteinExistence type="predicted"/>
<name>A0A6C0EJA7_9ZZZZ</name>
<dbReference type="AlphaFoldDB" id="A0A6C0EJA7"/>
<evidence type="ECO:0000256" key="1">
    <source>
        <dbReference type="SAM" id="MobiDB-lite"/>
    </source>
</evidence>
<sequence>MSRSDILTYNTLTADAFGYNQPRVNTNGGKSVGIYNPSSKTALNLSVPLMLTYGLGDYEGNQRYELTLQFPDRGSNTKLDTLLDNLIAFEERIKADAVLNAKEWFGKPKMTADVVDALWTPMLKYRKDKETGEFDMTRSPTLRVKAPFYADTNKWDCEVYDVKNERLFPDPDTSLTPLDYLTKGTQAGLLIKCGGLWFANGKFGVTWRLLQAKIRPKTTIVGTCQIALDDDDVATMEKETTEESSDAGEEAPSTMVESDDEAEEDEEEEAPAPAPEPEVKKKKVIRKKAV</sequence>
<evidence type="ECO:0000313" key="2">
    <source>
        <dbReference type="EMBL" id="QHT28523.1"/>
    </source>
</evidence>
<reference evidence="2" key="1">
    <citation type="journal article" date="2020" name="Nature">
        <title>Giant virus diversity and host interactions through global metagenomics.</title>
        <authorList>
            <person name="Schulz F."/>
            <person name="Roux S."/>
            <person name="Paez-Espino D."/>
            <person name="Jungbluth S."/>
            <person name="Walsh D.A."/>
            <person name="Denef V.J."/>
            <person name="McMahon K.D."/>
            <person name="Konstantinidis K.T."/>
            <person name="Eloe-Fadrosh E.A."/>
            <person name="Kyrpides N.C."/>
            <person name="Woyke T."/>
        </authorList>
    </citation>
    <scope>NUCLEOTIDE SEQUENCE</scope>
    <source>
        <strain evidence="2">GVMAG-M-3300001348-25</strain>
    </source>
</reference>
<feature type="compositionally biased region" description="Basic residues" evidence="1">
    <location>
        <begin position="280"/>
        <end position="290"/>
    </location>
</feature>
<dbReference type="EMBL" id="MN738861">
    <property type="protein sequence ID" value="QHT28523.1"/>
    <property type="molecule type" value="Genomic_DNA"/>
</dbReference>